<sequence>MRMRQLRRVMLVPGLASTALEIHHSPLPEWTHNCEELWISLGKVAQNQYDWRIPPSKLETRDAKLTKMMHLIEALKQRNNGRRVVLVAHSMGNKLVHYFLQWLKRQRGQEWIDAHIDSFFSVSAPWMGNCMSIRGMLSGVSFEMDNLGLHPARALRMCRGMGSLPWLLPLRTDLSPVTHLAYQWNSLELNRKNIKTPGDFHSRYYAFSSLKDLMTAECPDTWDVFEKTDPNFWGENVATEKEEEVEGLACMEKPPVKLVCIYGGQFTRVESDVAGKNLDTEMSYLFQRNHHTKAFSIDSDVKLERGVLYETSQTKQRFKIDGKIVKASGDKTVPYYSMAVLPAMWKEQDPEGVTIHEFEDQEHRDILNSPVLFNTLRDHLTIA</sequence>
<dbReference type="PANTHER" id="PTHR11440">
    <property type="entry name" value="LECITHIN-CHOLESTEROL ACYLTRANSFERASE-RELATED"/>
    <property type="match status" value="1"/>
</dbReference>
<evidence type="ECO:0000313" key="2">
    <source>
        <dbReference type="Proteomes" id="UP000241769"/>
    </source>
</evidence>
<dbReference type="GO" id="GO:0008374">
    <property type="term" value="F:O-acyltransferase activity"/>
    <property type="evidence" value="ECO:0007669"/>
    <property type="project" value="InterPro"/>
</dbReference>
<proteinExistence type="predicted"/>
<evidence type="ECO:0000313" key="1">
    <source>
        <dbReference type="EMBL" id="PRP82393.1"/>
    </source>
</evidence>
<dbReference type="AlphaFoldDB" id="A0A2P6NEK5"/>
<dbReference type="SUPFAM" id="SSF53474">
    <property type="entry name" value="alpha/beta-Hydrolases"/>
    <property type="match status" value="1"/>
</dbReference>
<dbReference type="InterPro" id="IPR003386">
    <property type="entry name" value="LACT/PDAT_acylTrfase"/>
</dbReference>
<comment type="caution">
    <text evidence="1">The sequence shown here is derived from an EMBL/GenBank/DDBJ whole genome shotgun (WGS) entry which is preliminary data.</text>
</comment>
<accession>A0A2P6NEK5</accession>
<reference evidence="1 2" key="1">
    <citation type="journal article" date="2018" name="Genome Biol. Evol.">
        <title>Multiple Roots of Fruiting Body Formation in Amoebozoa.</title>
        <authorList>
            <person name="Hillmann F."/>
            <person name="Forbes G."/>
            <person name="Novohradska S."/>
            <person name="Ferling I."/>
            <person name="Riege K."/>
            <person name="Groth M."/>
            <person name="Westermann M."/>
            <person name="Marz M."/>
            <person name="Spaller T."/>
            <person name="Winckler T."/>
            <person name="Schaap P."/>
            <person name="Glockner G."/>
        </authorList>
    </citation>
    <scope>NUCLEOTIDE SEQUENCE [LARGE SCALE GENOMIC DNA]</scope>
    <source>
        <strain evidence="1 2">Jena</strain>
    </source>
</reference>
<name>A0A2P6NEK5_9EUKA</name>
<dbReference type="STRING" id="1890364.A0A2P6NEK5"/>
<dbReference type="InterPro" id="IPR029058">
    <property type="entry name" value="AB_hydrolase_fold"/>
</dbReference>
<keyword evidence="2" id="KW-1185">Reference proteome</keyword>
<dbReference type="Proteomes" id="UP000241769">
    <property type="component" value="Unassembled WGS sequence"/>
</dbReference>
<dbReference type="EMBL" id="MDYQ01000104">
    <property type="protein sequence ID" value="PRP82393.1"/>
    <property type="molecule type" value="Genomic_DNA"/>
</dbReference>
<gene>
    <name evidence="1" type="ORF">PROFUN_10169</name>
</gene>
<dbReference type="OrthoDB" id="190846at2759"/>
<organism evidence="1 2">
    <name type="scientific">Planoprotostelium fungivorum</name>
    <dbReference type="NCBI Taxonomy" id="1890364"/>
    <lineage>
        <taxon>Eukaryota</taxon>
        <taxon>Amoebozoa</taxon>
        <taxon>Evosea</taxon>
        <taxon>Variosea</taxon>
        <taxon>Cavosteliida</taxon>
        <taxon>Cavosteliaceae</taxon>
        <taxon>Planoprotostelium</taxon>
    </lineage>
</organism>
<dbReference type="Gene3D" id="3.40.50.1820">
    <property type="entry name" value="alpha/beta hydrolase"/>
    <property type="match status" value="1"/>
</dbReference>
<protein>
    <submittedName>
        <fullName evidence="1">Uncharacterized protein</fullName>
    </submittedName>
</protein>
<dbReference type="InParanoid" id="A0A2P6NEK5"/>
<dbReference type="Pfam" id="PF02450">
    <property type="entry name" value="LCAT"/>
    <property type="match status" value="1"/>
</dbReference>
<dbReference type="GO" id="GO:0006629">
    <property type="term" value="P:lipid metabolic process"/>
    <property type="evidence" value="ECO:0007669"/>
    <property type="project" value="InterPro"/>
</dbReference>